<feature type="region of interest" description="Disordered" evidence="3">
    <location>
        <begin position="795"/>
        <end position="843"/>
    </location>
</feature>
<name>A0A8S3Z9I1_9EUPU</name>
<gene>
    <name evidence="4" type="ORF">CUNI_LOCUS11785</name>
</gene>
<dbReference type="InterPro" id="IPR001611">
    <property type="entry name" value="Leu-rich_rpt"/>
</dbReference>
<dbReference type="EMBL" id="CAJHNH020002297">
    <property type="protein sequence ID" value="CAG5126227.1"/>
    <property type="molecule type" value="Genomic_DNA"/>
</dbReference>
<feature type="region of interest" description="Disordered" evidence="3">
    <location>
        <begin position="365"/>
        <end position="441"/>
    </location>
</feature>
<evidence type="ECO:0000256" key="1">
    <source>
        <dbReference type="ARBA" id="ARBA00022614"/>
    </source>
</evidence>
<comment type="caution">
    <text evidence="4">The sequence shown here is derived from an EMBL/GenBank/DDBJ whole genome shotgun (WGS) entry which is preliminary data.</text>
</comment>
<evidence type="ECO:0000256" key="2">
    <source>
        <dbReference type="ARBA" id="ARBA00022737"/>
    </source>
</evidence>
<evidence type="ECO:0000313" key="5">
    <source>
        <dbReference type="Proteomes" id="UP000678393"/>
    </source>
</evidence>
<dbReference type="PANTHER" id="PTHR45973:SF28">
    <property type="entry name" value="LEUCINE-RICH REPEAT AND IQ DOMAIN-CONTAINING PROTEIN 1"/>
    <property type="match status" value="1"/>
</dbReference>
<dbReference type="PROSITE" id="PS51450">
    <property type="entry name" value="LRR"/>
    <property type="match status" value="3"/>
</dbReference>
<feature type="compositionally biased region" description="Low complexity" evidence="3">
    <location>
        <begin position="660"/>
        <end position="676"/>
    </location>
</feature>
<feature type="compositionally biased region" description="Polar residues" evidence="3">
    <location>
        <begin position="365"/>
        <end position="387"/>
    </location>
</feature>
<accession>A0A8S3Z9I1</accession>
<dbReference type="InterPro" id="IPR032675">
    <property type="entry name" value="LRR_dom_sf"/>
</dbReference>
<dbReference type="GO" id="GO:0035082">
    <property type="term" value="P:axoneme assembly"/>
    <property type="evidence" value="ECO:0007669"/>
    <property type="project" value="TreeGrafter"/>
</dbReference>
<evidence type="ECO:0000313" key="4">
    <source>
        <dbReference type="EMBL" id="CAG5126227.1"/>
    </source>
</evidence>
<dbReference type="GO" id="GO:0005930">
    <property type="term" value="C:axoneme"/>
    <property type="evidence" value="ECO:0007669"/>
    <property type="project" value="TreeGrafter"/>
</dbReference>
<reference evidence="4" key="1">
    <citation type="submission" date="2021-04" db="EMBL/GenBank/DDBJ databases">
        <authorList>
            <consortium name="Molecular Ecology Group"/>
        </authorList>
    </citation>
    <scope>NUCLEOTIDE SEQUENCE</scope>
</reference>
<keyword evidence="1" id="KW-0433">Leucine-rich repeat</keyword>
<feature type="compositionally biased region" description="Polar residues" evidence="3">
    <location>
        <begin position="801"/>
        <end position="822"/>
    </location>
</feature>
<dbReference type="InterPro" id="IPR050576">
    <property type="entry name" value="Cilia_flagella_integrity"/>
</dbReference>
<dbReference type="Proteomes" id="UP000678393">
    <property type="component" value="Unassembled WGS sequence"/>
</dbReference>
<dbReference type="GO" id="GO:0070840">
    <property type="term" value="F:dynein complex binding"/>
    <property type="evidence" value="ECO:0007669"/>
    <property type="project" value="TreeGrafter"/>
</dbReference>
<keyword evidence="2" id="KW-0677">Repeat</keyword>
<protein>
    <submittedName>
        <fullName evidence="4">Uncharacterized protein</fullName>
    </submittedName>
</protein>
<evidence type="ECO:0000256" key="3">
    <source>
        <dbReference type="SAM" id="MobiDB-lite"/>
    </source>
</evidence>
<dbReference type="Gene3D" id="3.80.10.10">
    <property type="entry name" value="Ribonuclease Inhibitor"/>
    <property type="match status" value="2"/>
</dbReference>
<feature type="non-terminal residue" evidence="4">
    <location>
        <position position="907"/>
    </location>
</feature>
<dbReference type="PANTHER" id="PTHR45973">
    <property type="entry name" value="PROTEIN PHOSPHATASE 1 REGULATORY SUBUNIT SDS22-RELATED"/>
    <property type="match status" value="1"/>
</dbReference>
<dbReference type="OrthoDB" id="266138at2759"/>
<feature type="region of interest" description="Disordered" evidence="3">
    <location>
        <begin position="660"/>
        <end position="687"/>
    </location>
</feature>
<feature type="compositionally biased region" description="Polar residues" evidence="3">
    <location>
        <begin position="399"/>
        <end position="416"/>
    </location>
</feature>
<keyword evidence="5" id="KW-1185">Reference proteome</keyword>
<organism evidence="4 5">
    <name type="scientific">Candidula unifasciata</name>
    <dbReference type="NCBI Taxonomy" id="100452"/>
    <lineage>
        <taxon>Eukaryota</taxon>
        <taxon>Metazoa</taxon>
        <taxon>Spiralia</taxon>
        <taxon>Lophotrochozoa</taxon>
        <taxon>Mollusca</taxon>
        <taxon>Gastropoda</taxon>
        <taxon>Heterobranchia</taxon>
        <taxon>Euthyneura</taxon>
        <taxon>Panpulmonata</taxon>
        <taxon>Eupulmonata</taxon>
        <taxon>Stylommatophora</taxon>
        <taxon>Helicina</taxon>
        <taxon>Helicoidea</taxon>
        <taxon>Geomitridae</taxon>
        <taxon>Candidula</taxon>
    </lineage>
</organism>
<feature type="region of interest" description="Disordered" evidence="3">
    <location>
        <begin position="855"/>
        <end position="907"/>
    </location>
</feature>
<feature type="region of interest" description="Disordered" evidence="3">
    <location>
        <begin position="624"/>
        <end position="647"/>
    </location>
</feature>
<proteinExistence type="predicted"/>
<dbReference type="SUPFAM" id="SSF52075">
    <property type="entry name" value="Outer arm dynein light chain 1"/>
    <property type="match status" value="1"/>
</dbReference>
<dbReference type="AlphaFoldDB" id="A0A8S3Z9I1"/>
<sequence length="907" mass="100449">GLGSLRRVHTLNLSHNQLVSSDGLEDAITVQHLDLSHNYLQRVANISKLCLLSDLILACNNLRQVPELQNQVLLQTLNLQENSIRSLEPLSQYWLPLLHSLNCSQNMLESVSGISGLILLSYLDVSHNQITEMENLLPGIAQSKRLETLLLEGNPLVDACTQEYQQLVSKAVPSLKSLDTVSVQPQAAESALGSRANLCDDVIQMCLAQASLHAALKDQVLLVNQHVTAETLCSTCFTFCDTSFKMASEHRSAHEYGDTSTTRDINHSSMFAMNGKAKFCAITDSKPELASMADRKHTFYVSESYKTSDKSVSDTYMVKSVAIPDKENYVSDNQSAVIKNSNSVVVKSDISSAVMDRDSNVTNVTMQPDCDISNNTDTTTRQDQSKTTHMKSRLYATDGNKTARQSAEVNISLSETNNSDRNNNCNKNSYRSSSNGSPIERINRFPLAGKQNLENSMQDNHLTVKAKAANVKLPDSGHFGQYLSGKDKFEIALQAQSTTTKVLANGETQNSVSTLQSMNGEGNKFLSGVKANIVGGQLFKQDTSGIGSRDLELSALDPDGNVDLDSMEFDIDSFLDMEELDELLELGWRPADVPHVPQSSHPLPGQIKATDDHNVKLNQQKTRNQDHIQPHPPAQPSQAWTNSPVSADVKSSGLNLALGAASPATAPSPLSVASTAETGSRGSIRSKKEELSEEWGFKDSRTVEMMFARAKKMKYNSERRRKLDKLDPQQKLHLLKKLEEKYRVKSTRPPSAKILPRKEYFRAREEEFHRQELEKQTEDSTRARRMFEWLHTQVGDHHTASSRLNPGLSSGYLNQDNASSRRNAVGYAHSRKSSPLSDSHKSVVRDAQQVRRYSSEETLPGHSIILPPIHESSLPSSHKKDRISYRDTPVEISGGWGGGKKRGKINR</sequence>
<feature type="compositionally biased region" description="Polar residues" evidence="3">
    <location>
        <begin position="636"/>
        <end position="645"/>
    </location>
</feature>
<feature type="compositionally biased region" description="Low complexity" evidence="3">
    <location>
        <begin position="417"/>
        <end position="435"/>
    </location>
</feature>